<proteinExistence type="predicted"/>
<dbReference type="EMBL" id="FNEE01000002">
    <property type="protein sequence ID" value="SDI71059.1"/>
    <property type="molecule type" value="Genomic_DNA"/>
</dbReference>
<keyword evidence="2" id="KW-1185">Reference proteome</keyword>
<dbReference type="AlphaFoldDB" id="A0A1G8MSP2"/>
<reference evidence="2" key="1">
    <citation type="submission" date="2016-10" db="EMBL/GenBank/DDBJ databases">
        <authorList>
            <person name="Varghese N."/>
            <person name="Submissions S."/>
        </authorList>
    </citation>
    <scope>NUCLEOTIDE SEQUENCE [LARGE SCALE GENOMIC DNA]</scope>
    <source>
        <strain evidence="2">CGMCC 1.11022</strain>
    </source>
</reference>
<dbReference type="RefSeq" id="WP_139172547.1">
    <property type="nucleotide sequence ID" value="NZ_FNEE01000002.1"/>
</dbReference>
<name>A0A1G8MSP2_9HYPH</name>
<accession>A0A1G8MSP2</accession>
<evidence type="ECO:0000313" key="1">
    <source>
        <dbReference type="EMBL" id="SDI71059.1"/>
    </source>
</evidence>
<gene>
    <name evidence="1" type="ORF">SAMN05428953_102665</name>
</gene>
<evidence type="ECO:0000313" key="2">
    <source>
        <dbReference type="Proteomes" id="UP000198894"/>
    </source>
</evidence>
<sequence length="61" mass="6859">MTETEHSKTPMMDRDSAAALVYHDLKTSQRATFQVAAEWGRWLTASLVLVHSGALFGMFRC</sequence>
<dbReference type="Proteomes" id="UP000198894">
    <property type="component" value="Unassembled WGS sequence"/>
</dbReference>
<organism evidence="1 2">
    <name type="scientific">Mesorhizobium muleiense</name>
    <dbReference type="NCBI Taxonomy" id="1004279"/>
    <lineage>
        <taxon>Bacteria</taxon>
        <taxon>Pseudomonadati</taxon>
        <taxon>Pseudomonadota</taxon>
        <taxon>Alphaproteobacteria</taxon>
        <taxon>Hyphomicrobiales</taxon>
        <taxon>Phyllobacteriaceae</taxon>
        <taxon>Mesorhizobium</taxon>
    </lineage>
</organism>
<protein>
    <submittedName>
        <fullName evidence="1">Uncharacterized protein</fullName>
    </submittedName>
</protein>